<comment type="caution">
    <text evidence="4">The sequence shown here is derived from an EMBL/GenBank/DDBJ whole genome shotgun (WGS) entry which is preliminary data.</text>
</comment>
<dbReference type="InterPro" id="IPR050832">
    <property type="entry name" value="Bact_Acetyltransf"/>
</dbReference>
<dbReference type="InterPro" id="IPR016181">
    <property type="entry name" value="Acyl_CoA_acyltransferase"/>
</dbReference>
<proteinExistence type="predicted"/>
<dbReference type="Proteomes" id="UP000316612">
    <property type="component" value="Unassembled WGS sequence"/>
</dbReference>
<protein>
    <recommendedName>
        <fullName evidence="3">N-acetyltransferase domain-containing protein</fullName>
    </recommendedName>
</protein>
<accession>A0A4Y4DPS2</accession>
<evidence type="ECO:0000313" key="4">
    <source>
        <dbReference type="EMBL" id="GED06916.1"/>
    </source>
</evidence>
<evidence type="ECO:0000259" key="3">
    <source>
        <dbReference type="PROSITE" id="PS51186"/>
    </source>
</evidence>
<dbReference type="CDD" id="cd04301">
    <property type="entry name" value="NAT_SF"/>
    <property type="match status" value="1"/>
</dbReference>
<dbReference type="OrthoDB" id="5243635at2"/>
<sequence length="156" mass="17408">MTLEIRPATLDDVQSIQEIGLLTWPPTYLPFTSPDYVLANLNSWWSGSAVRESIMVDTTLVALEAGRAIGTCTIGEFEGDAVIWKIYVVPSAHGQGIGAALMRAALDHIGRREVRLEFVKGNDHASNFYERFGFRFDFEEEPGDGTTTVWMKRPVK</sequence>
<feature type="domain" description="N-acetyltransferase" evidence="3">
    <location>
        <begin position="3"/>
        <end position="156"/>
    </location>
</feature>
<evidence type="ECO:0000313" key="5">
    <source>
        <dbReference type="Proteomes" id="UP000316612"/>
    </source>
</evidence>
<keyword evidence="1" id="KW-0808">Transferase</keyword>
<evidence type="ECO:0000256" key="2">
    <source>
        <dbReference type="ARBA" id="ARBA00023315"/>
    </source>
</evidence>
<dbReference type="Gene3D" id="3.40.630.30">
    <property type="match status" value="1"/>
</dbReference>
<keyword evidence="2" id="KW-0012">Acyltransferase</keyword>
<dbReference type="RefSeq" id="WP_141365442.1">
    <property type="nucleotide sequence ID" value="NZ_BAAAJL010000006.1"/>
</dbReference>
<dbReference type="SUPFAM" id="SSF55729">
    <property type="entry name" value="Acyl-CoA N-acyltransferases (Nat)"/>
    <property type="match status" value="1"/>
</dbReference>
<dbReference type="AlphaFoldDB" id="A0A4Y4DPS2"/>
<dbReference type="PROSITE" id="PS51186">
    <property type="entry name" value="GNAT"/>
    <property type="match status" value="1"/>
</dbReference>
<name>A0A4Y4DPS2_GLUUR</name>
<evidence type="ECO:0000256" key="1">
    <source>
        <dbReference type="ARBA" id="ARBA00022679"/>
    </source>
</evidence>
<dbReference type="PANTHER" id="PTHR43877">
    <property type="entry name" value="AMINOALKYLPHOSPHONATE N-ACETYLTRANSFERASE-RELATED-RELATED"/>
    <property type="match status" value="1"/>
</dbReference>
<dbReference type="InterPro" id="IPR000182">
    <property type="entry name" value="GNAT_dom"/>
</dbReference>
<reference evidence="4 5" key="1">
    <citation type="submission" date="2019-06" db="EMBL/GenBank/DDBJ databases">
        <title>Whole genome shotgun sequence of Glutamicibacter uratoxydans NBRC 15515.</title>
        <authorList>
            <person name="Hosoyama A."/>
            <person name="Uohara A."/>
            <person name="Ohji S."/>
            <person name="Ichikawa N."/>
        </authorList>
    </citation>
    <scope>NUCLEOTIDE SEQUENCE [LARGE SCALE GENOMIC DNA]</scope>
    <source>
        <strain evidence="4 5">NBRC 15515</strain>
    </source>
</reference>
<gene>
    <name evidence="4" type="ORF">AUR04nite_24480</name>
</gene>
<keyword evidence="5" id="KW-1185">Reference proteome</keyword>
<dbReference type="GO" id="GO:0016747">
    <property type="term" value="F:acyltransferase activity, transferring groups other than amino-acyl groups"/>
    <property type="evidence" value="ECO:0007669"/>
    <property type="project" value="InterPro"/>
</dbReference>
<organism evidence="4 5">
    <name type="scientific">Glutamicibacter uratoxydans</name>
    <name type="common">Arthrobacter uratoxydans</name>
    <dbReference type="NCBI Taxonomy" id="43667"/>
    <lineage>
        <taxon>Bacteria</taxon>
        <taxon>Bacillati</taxon>
        <taxon>Actinomycetota</taxon>
        <taxon>Actinomycetes</taxon>
        <taxon>Micrococcales</taxon>
        <taxon>Micrococcaceae</taxon>
        <taxon>Glutamicibacter</taxon>
    </lineage>
</organism>
<dbReference type="Pfam" id="PF13508">
    <property type="entry name" value="Acetyltransf_7"/>
    <property type="match status" value="1"/>
</dbReference>
<dbReference type="EMBL" id="BJNY01000013">
    <property type="protein sequence ID" value="GED06916.1"/>
    <property type="molecule type" value="Genomic_DNA"/>
</dbReference>